<dbReference type="PANTHER" id="PTHR34512">
    <property type="entry name" value="CELL SURFACE PROTEIN"/>
    <property type="match status" value="1"/>
</dbReference>
<dbReference type="SUPFAM" id="SSF50998">
    <property type="entry name" value="Quinoprotein alcohol dehydrogenase-like"/>
    <property type="match status" value="1"/>
</dbReference>
<evidence type="ECO:0000313" key="2">
    <source>
        <dbReference type="EMBL" id="PWK62791.1"/>
    </source>
</evidence>
<dbReference type="Proteomes" id="UP000245708">
    <property type="component" value="Unassembled WGS sequence"/>
</dbReference>
<dbReference type="PROSITE" id="PS51257">
    <property type="entry name" value="PROKAR_LIPOPROTEIN"/>
    <property type="match status" value="1"/>
</dbReference>
<proteinExistence type="predicted"/>
<dbReference type="InterPro" id="IPR018391">
    <property type="entry name" value="PQQ_b-propeller_rpt"/>
</dbReference>
<gene>
    <name evidence="2" type="ORF">C7455_101827</name>
</gene>
<dbReference type="AlphaFoldDB" id="A0A316GQW1"/>
<organism evidence="2 3">
    <name type="scientific">Roseicyclus mahoneyensis</name>
    <dbReference type="NCBI Taxonomy" id="164332"/>
    <lineage>
        <taxon>Bacteria</taxon>
        <taxon>Pseudomonadati</taxon>
        <taxon>Pseudomonadota</taxon>
        <taxon>Alphaproteobacteria</taxon>
        <taxon>Rhodobacterales</taxon>
        <taxon>Roseobacteraceae</taxon>
        <taxon>Roseicyclus</taxon>
    </lineage>
</organism>
<dbReference type="OrthoDB" id="5290752at2"/>
<sequence length="457" mass="47313">MTGVEGRTAAQRIARIAALGVLSVMGLAACERDTVLPGERFGTRTALEATLPGPDGRAAASDVASTDAARSISLPAPTRLADWPSRGYSVINQLPHAALSANPVEVWAAPIGAGNTRRNRIATDPVAGNGLVYTIDSGAQLQATALANGAPAWIASLVPDFDRGSNNSGGGLALAGNRLYATTPYGEVVALDAATGAVIWRQRLGVVLGAPTVSGGLVYVVGRNSEAWAIEADDGRLRWRIPSSEAPSVLVGGAAPAVADDRVVFPFPSGEIVAAFPNTGVTLWNSFVAGGRLGTAYAGFNDITSDPVIIGGTIYAGNQSGRVVAMNARTGTRLWTATEGAYSPMVVAGGAVFFVSDRNELMRLDASDGSRVWGTELPFYQANRARRRDEVFTHYGPILAGGRLVVASGDGLIRLFSPESGALVGSLELRGGAASHPIVVGDTLLVVSEDGRLHAYR</sequence>
<accession>A0A316GQW1</accession>
<name>A0A316GQW1_9RHOB</name>
<feature type="domain" description="Pyrrolo-quinoline quinone repeat" evidence="1">
    <location>
        <begin position="397"/>
        <end position="456"/>
    </location>
</feature>
<dbReference type="InterPro" id="IPR011047">
    <property type="entry name" value="Quinoprotein_ADH-like_sf"/>
</dbReference>
<dbReference type="PANTHER" id="PTHR34512:SF30">
    <property type="entry name" value="OUTER MEMBRANE PROTEIN ASSEMBLY FACTOR BAMB"/>
    <property type="match status" value="1"/>
</dbReference>
<feature type="domain" description="Pyrrolo-quinoline quinone repeat" evidence="1">
    <location>
        <begin position="141"/>
        <end position="374"/>
    </location>
</feature>
<reference evidence="2 3" key="1">
    <citation type="submission" date="2018-05" db="EMBL/GenBank/DDBJ databases">
        <title>Genomic Encyclopedia of Type Strains, Phase IV (KMG-IV): sequencing the most valuable type-strain genomes for metagenomic binning, comparative biology and taxonomic classification.</title>
        <authorList>
            <person name="Goeker M."/>
        </authorList>
    </citation>
    <scope>NUCLEOTIDE SEQUENCE [LARGE SCALE GENOMIC DNA]</scope>
    <source>
        <strain evidence="2 3">DSM 16097</strain>
    </source>
</reference>
<evidence type="ECO:0000259" key="1">
    <source>
        <dbReference type="Pfam" id="PF13360"/>
    </source>
</evidence>
<dbReference type="EMBL" id="QGGW01000001">
    <property type="protein sequence ID" value="PWK62791.1"/>
    <property type="molecule type" value="Genomic_DNA"/>
</dbReference>
<dbReference type="Gene3D" id="2.130.10.10">
    <property type="entry name" value="YVTN repeat-like/Quinoprotein amine dehydrogenase"/>
    <property type="match status" value="1"/>
</dbReference>
<comment type="caution">
    <text evidence="2">The sequence shown here is derived from an EMBL/GenBank/DDBJ whole genome shotgun (WGS) entry which is preliminary data.</text>
</comment>
<evidence type="ECO:0000313" key="3">
    <source>
        <dbReference type="Proteomes" id="UP000245708"/>
    </source>
</evidence>
<protein>
    <submittedName>
        <fullName evidence="2">Outer membrane protein assembly factor BamB</fullName>
    </submittedName>
</protein>
<dbReference type="InterPro" id="IPR002372">
    <property type="entry name" value="PQQ_rpt_dom"/>
</dbReference>
<dbReference type="Pfam" id="PF13360">
    <property type="entry name" value="PQQ_2"/>
    <property type="match status" value="2"/>
</dbReference>
<dbReference type="RefSeq" id="WP_109665719.1">
    <property type="nucleotide sequence ID" value="NZ_QGGW01000001.1"/>
</dbReference>
<dbReference type="SMART" id="SM00564">
    <property type="entry name" value="PQQ"/>
    <property type="match status" value="5"/>
</dbReference>
<dbReference type="InterPro" id="IPR015943">
    <property type="entry name" value="WD40/YVTN_repeat-like_dom_sf"/>
</dbReference>
<keyword evidence="3" id="KW-1185">Reference proteome</keyword>